<feature type="domain" description="HMA" evidence="1">
    <location>
        <begin position="2"/>
        <end position="65"/>
    </location>
</feature>
<dbReference type="InterPro" id="IPR036163">
    <property type="entry name" value="HMA_dom_sf"/>
</dbReference>
<dbReference type="EMBL" id="CAEZXE010000071">
    <property type="protein sequence ID" value="CAB4679732.1"/>
    <property type="molecule type" value="Genomic_DNA"/>
</dbReference>
<dbReference type="SUPFAM" id="SSF55008">
    <property type="entry name" value="HMA, heavy metal-associated domain"/>
    <property type="match status" value="1"/>
</dbReference>
<dbReference type="GO" id="GO:0046872">
    <property type="term" value="F:metal ion binding"/>
    <property type="evidence" value="ECO:0007669"/>
    <property type="project" value="InterPro"/>
</dbReference>
<dbReference type="AlphaFoldDB" id="A0A6J6EIA9"/>
<evidence type="ECO:0000313" key="5">
    <source>
        <dbReference type="EMBL" id="CAB4928184.1"/>
    </source>
</evidence>
<accession>A0A6J6EIA9</accession>
<protein>
    <submittedName>
        <fullName evidence="2">Unannotated protein</fullName>
    </submittedName>
</protein>
<dbReference type="CDD" id="cd00371">
    <property type="entry name" value="HMA"/>
    <property type="match status" value="1"/>
</dbReference>
<proteinExistence type="predicted"/>
<gene>
    <name evidence="2" type="ORF">UFOPK1711_00834</name>
    <name evidence="3" type="ORF">UFOPK2143_01823</name>
    <name evidence="4" type="ORF">UFOPK2350_00925</name>
    <name evidence="5" type="ORF">UFOPK3708_00674</name>
</gene>
<dbReference type="InterPro" id="IPR006121">
    <property type="entry name" value="HMA_dom"/>
</dbReference>
<evidence type="ECO:0000313" key="2">
    <source>
        <dbReference type="EMBL" id="CAB4576310.1"/>
    </source>
</evidence>
<name>A0A6J6EIA9_9ZZZZ</name>
<dbReference type="PROSITE" id="PS50846">
    <property type="entry name" value="HMA_2"/>
    <property type="match status" value="1"/>
</dbReference>
<dbReference type="EMBL" id="CAEZVV010000200">
    <property type="protein sequence ID" value="CAB4660664.1"/>
    <property type="molecule type" value="Genomic_DNA"/>
</dbReference>
<organism evidence="2">
    <name type="scientific">freshwater metagenome</name>
    <dbReference type="NCBI Taxonomy" id="449393"/>
    <lineage>
        <taxon>unclassified sequences</taxon>
        <taxon>metagenomes</taxon>
        <taxon>ecological metagenomes</taxon>
    </lineage>
</organism>
<dbReference type="EMBL" id="CAFBNA010000029">
    <property type="protein sequence ID" value="CAB4928184.1"/>
    <property type="molecule type" value="Genomic_DNA"/>
</dbReference>
<reference evidence="2" key="1">
    <citation type="submission" date="2020-05" db="EMBL/GenBank/DDBJ databases">
        <authorList>
            <person name="Chiriac C."/>
            <person name="Salcher M."/>
            <person name="Ghai R."/>
            <person name="Kavagutti S V."/>
        </authorList>
    </citation>
    <scope>NUCLEOTIDE SEQUENCE</scope>
</reference>
<sequence>MTTRTYSVPGISCGHCKNAIEGELTPLEGVESALVDIDAKTVTVVGEITEADVRAAVDEAGYEVASAN</sequence>
<dbReference type="Gene3D" id="3.30.70.100">
    <property type="match status" value="1"/>
</dbReference>
<evidence type="ECO:0000313" key="3">
    <source>
        <dbReference type="EMBL" id="CAB4660664.1"/>
    </source>
</evidence>
<dbReference type="Pfam" id="PF00403">
    <property type="entry name" value="HMA"/>
    <property type="match status" value="1"/>
</dbReference>
<evidence type="ECO:0000259" key="1">
    <source>
        <dbReference type="PROSITE" id="PS50846"/>
    </source>
</evidence>
<evidence type="ECO:0000313" key="4">
    <source>
        <dbReference type="EMBL" id="CAB4679732.1"/>
    </source>
</evidence>
<dbReference type="EMBL" id="CAEZTR010000040">
    <property type="protein sequence ID" value="CAB4576310.1"/>
    <property type="molecule type" value="Genomic_DNA"/>
</dbReference>